<dbReference type="GO" id="GO:0036055">
    <property type="term" value="F:protein-succinyllysine desuccinylase activity"/>
    <property type="evidence" value="ECO:0007669"/>
    <property type="project" value="UniProtKB-UniRule"/>
</dbReference>
<dbReference type="SUPFAM" id="SSF52467">
    <property type="entry name" value="DHS-like NAD/FAD-binding domain"/>
    <property type="match status" value="1"/>
</dbReference>
<name>A0A4V1WFQ8_9FLAO</name>
<feature type="binding site" evidence="3">
    <location>
        <position position="55"/>
    </location>
    <ligand>
        <name>substrate</name>
    </ligand>
</feature>
<feature type="binding site" evidence="3">
    <location>
        <position position="216"/>
    </location>
    <ligand>
        <name>NAD(+)</name>
        <dbReference type="ChEBI" id="CHEBI:57540"/>
    </ligand>
</feature>
<sequence length="233" mass="26062">MTKQKIIVFTGAGISAESGLGTFRDNGGLWEKFNIEEVATPEAWHADPEMVTEFYNMRRKQCYESKPNAAHYAIAKLEDKFDVEVITQNIDDLHERGGSSKVVHLHGEINKVKSSGPNAEKKYFLQKDWEVKIGDKCEEGFQMRPHVVWFGEAVPMIDEAISIINDADIVIVVGTSLNVYPAAGILNYAPHNAKYYLIDPSEVSVPSYFNVIRSSASKGVPELVEQLMMEHGL</sequence>
<organism evidence="6 7">
    <name type="scientific">Brumimicrobium glaciale</name>
    <dbReference type="NCBI Taxonomy" id="200475"/>
    <lineage>
        <taxon>Bacteria</taxon>
        <taxon>Pseudomonadati</taxon>
        <taxon>Bacteroidota</taxon>
        <taxon>Flavobacteriia</taxon>
        <taxon>Flavobacteriales</taxon>
        <taxon>Crocinitomicaceae</taxon>
        <taxon>Brumimicrobium</taxon>
    </lineage>
</organism>
<dbReference type="Gene3D" id="3.40.50.1220">
    <property type="entry name" value="TPP-binding domain"/>
    <property type="match status" value="1"/>
</dbReference>
<evidence type="ECO:0000259" key="5">
    <source>
        <dbReference type="PROSITE" id="PS50305"/>
    </source>
</evidence>
<protein>
    <recommendedName>
        <fullName evidence="3">NAD-dependent protein deacylase</fullName>
        <ecNumber evidence="3">2.3.1.286</ecNumber>
    </recommendedName>
    <alternativeName>
        <fullName evidence="3">Regulatory protein SIR2 homolog</fullName>
    </alternativeName>
</protein>
<evidence type="ECO:0000256" key="4">
    <source>
        <dbReference type="PROSITE-ProRule" id="PRU00236"/>
    </source>
</evidence>
<dbReference type="RefSeq" id="WP_130093487.1">
    <property type="nucleotide sequence ID" value="NZ_SETE01000003.1"/>
</dbReference>
<keyword evidence="7" id="KW-1185">Reference proteome</keyword>
<comment type="subcellular location">
    <subcellularLocation>
        <location evidence="3">Cytoplasm</location>
    </subcellularLocation>
</comment>
<dbReference type="PANTHER" id="PTHR11085:SF4">
    <property type="entry name" value="NAD-DEPENDENT PROTEIN DEACYLASE"/>
    <property type="match status" value="1"/>
</dbReference>
<keyword evidence="2 3" id="KW-0520">NAD</keyword>
<comment type="caution">
    <text evidence="6">The sequence shown here is derived from an EMBL/GenBank/DDBJ whole genome shotgun (WGS) entry which is preliminary data.</text>
</comment>
<dbReference type="OrthoDB" id="9800582at2"/>
<evidence type="ECO:0000313" key="7">
    <source>
        <dbReference type="Proteomes" id="UP000293952"/>
    </source>
</evidence>
<reference evidence="6 7" key="1">
    <citation type="submission" date="2019-02" db="EMBL/GenBank/DDBJ databases">
        <title>Genome sequence of the sea-ice species Brumimicrobium glaciale.</title>
        <authorList>
            <person name="Bowman J.P."/>
        </authorList>
    </citation>
    <scope>NUCLEOTIDE SEQUENCE [LARGE SCALE GENOMIC DNA]</scope>
    <source>
        <strain evidence="6 7">IC156</strain>
    </source>
</reference>
<evidence type="ECO:0000313" key="6">
    <source>
        <dbReference type="EMBL" id="RYM34046.1"/>
    </source>
</evidence>
<keyword evidence="1" id="KW-0808">Transferase</keyword>
<dbReference type="Pfam" id="PF02146">
    <property type="entry name" value="SIR2"/>
    <property type="match status" value="1"/>
</dbReference>
<keyword evidence="3" id="KW-0963">Cytoplasm</keyword>
<evidence type="ECO:0000256" key="2">
    <source>
        <dbReference type="ARBA" id="ARBA00023027"/>
    </source>
</evidence>
<feature type="binding site" evidence="3">
    <location>
        <begin position="174"/>
        <end position="176"/>
    </location>
    <ligand>
        <name>NAD(+)</name>
        <dbReference type="ChEBI" id="CHEBI:57540"/>
    </ligand>
</feature>
<dbReference type="GO" id="GO:0017136">
    <property type="term" value="F:histone deacetylase activity, NAD-dependent"/>
    <property type="evidence" value="ECO:0007669"/>
    <property type="project" value="TreeGrafter"/>
</dbReference>
<dbReference type="EC" id="2.3.1.286" evidence="3"/>
<comment type="similarity">
    <text evidence="3">Belongs to the sirtuin family. Class III subfamily.</text>
</comment>
<feature type="binding site" evidence="3">
    <location>
        <position position="58"/>
    </location>
    <ligand>
        <name>substrate</name>
    </ligand>
</feature>
<comment type="caution">
    <text evidence="3 4">Lacks conserved residue(s) required for the propagation of feature annotation.</text>
</comment>
<feature type="active site" description="Proton acceptor" evidence="3">
    <location>
        <position position="106"/>
    </location>
</feature>
<dbReference type="Proteomes" id="UP000293952">
    <property type="component" value="Unassembled WGS sequence"/>
</dbReference>
<dbReference type="InterPro" id="IPR050134">
    <property type="entry name" value="NAD-dep_sirtuin_deacylases"/>
</dbReference>
<comment type="catalytic activity">
    <reaction evidence="3">
        <text>N(6)-acetyl-L-lysyl-[protein] + NAD(+) + H2O = 2''-O-acetyl-ADP-D-ribose + nicotinamide + L-lysyl-[protein]</text>
        <dbReference type="Rhea" id="RHEA:43636"/>
        <dbReference type="Rhea" id="RHEA-COMP:9752"/>
        <dbReference type="Rhea" id="RHEA-COMP:10731"/>
        <dbReference type="ChEBI" id="CHEBI:15377"/>
        <dbReference type="ChEBI" id="CHEBI:17154"/>
        <dbReference type="ChEBI" id="CHEBI:29969"/>
        <dbReference type="ChEBI" id="CHEBI:57540"/>
        <dbReference type="ChEBI" id="CHEBI:61930"/>
        <dbReference type="ChEBI" id="CHEBI:83767"/>
        <dbReference type="EC" id="2.3.1.286"/>
    </reaction>
</comment>
<accession>A0A4V1WFQ8</accession>
<dbReference type="AlphaFoldDB" id="A0A4V1WFQ8"/>
<dbReference type="InterPro" id="IPR003000">
    <property type="entry name" value="Sirtuin"/>
</dbReference>
<proteinExistence type="inferred from homology"/>
<feature type="binding site" evidence="3">
    <location>
        <begin position="88"/>
        <end position="91"/>
    </location>
    <ligand>
        <name>NAD(+)</name>
        <dbReference type="ChEBI" id="CHEBI:57540"/>
    </ligand>
</feature>
<dbReference type="PROSITE" id="PS50305">
    <property type="entry name" value="SIRTUIN"/>
    <property type="match status" value="1"/>
</dbReference>
<dbReference type="Gene3D" id="3.30.1600.10">
    <property type="entry name" value="SIR2/SIRT2 'Small Domain"/>
    <property type="match status" value="1"/>
</dbReference>
<evidence type="ECO:0000256" key="1">
    <source>
        <dbReference type="ARBA" id="ARBA00022679"/>
    </source>
</evidence>
<dbReference type="GO" id="GO:0036054">
    <property type="term" value="F:protein-malonyllysine demalonylase activity"/>
    <property type="evidence" value="ECO:0007669"/>
    <property type="project" value="InterPro"/>
</dbReference>
<dbReference type="InterPro" id="IPR026590">
    <property type="entry name" value="Ssirtuin_cat_dom"/>
</dbReference>
<dbReference type="GO" id="GO:0070403">
    <property type="term" value="F:NAD+ binding"/>
    <property type="evidence" value="ECO:0007669"/>
    <property type="project" value="UniProtKB-UniRule"/>
</dbReference>
<dbReference type="HAMAP" id="MF_01121">
    <property type="entry name" value="Sirtuin_ClassIII"/>
    <property type="match status" value="1"/>
</dbReference>
<comment type="domain">
    <text evidence="3">2 residues (Tyr-55 and Arg-58) present in a large hydrophobic pocket are probably involved in substrate specificity. They are important for desuccinylation activity, but dispensable for deacetylation activity.</text>
</comment>
<feature type="domain" description="Deacetylase sirtuin-type" evidence="5">
    <location>
        <begin position="1"/>
        <end position="230"/>
    </location>
</feature>
<dbReference type="GO" id="GO:0005737">
    <property type="term" value="C:cytoplasm"/>
    <property type="evidence" value="ECO:0007669"/>
    <property type="project" value="UniProtKB-SubCell"/>
</dbReference>
<dbReference type="InterPro" id="IPR027546">
    <property type="entry name" value="Sirtuin_class_III"/>
</dbReference>
<dbReference type="InterPro" id="IPR029035">
    <property type="entry name" value="DHS-like_NAD/FAD-binding_dom"/>
</dbReference>
<gene>
    <name evidence="3" type="primary">cobB</name>
    <name evidence="6" type="ORF">ERX46_08780</name>
</gene>
<evidence type="ECO:0000256" key="3">
    <source>
        <dbReference type="HAMAP-Rule" id="MF_01121"/>
    </source>
</evidence>
<comment type="catalytic activity">
    <reaction evidence="3">
        <text>N(6)-succinyl-L-lysyl-[protein] + NAD(+) + H2O = 2''-O-succinyl-ADP-D-ribose + nicotinamide + L-lysyl-[protein]</text>
        <dbReference type="Rhea" id="RHEA:47668"/>
        <dbReference type="Rhea" id="RHEA-COMP:9752"/>
        <dbReference type="Rhea" id="RHEA-COMP:11877"/>
        <dbReference type="ChEBI" id="CHEBI:15377"/>
        <dbReference type="ChEBI" id="CHEBI:17154"/>
        <dbReference type="ChEBI" id="CHEBI:29969"/>
        <dbReference type="ChEBI" id="CHEBI:57540"/>
        <dbReference type="ChEBI" id="CHEBI:87830"/>
        <dbReference type="ChEBI" id="CHEBI:87832"/>
    </reaction>
</comment>
<dbReference type="PANTHER" id="PTHR11085">
    <property type="entry name" value="NAD-DEPENDENT PROTEIN DEACYLASE SIRTUIN-5, MITOCHONDRIAL-RELATED"/>
    <property type="match status" value="1"/>
</dbReference>
<comment type="function">
    <text evidence="3">NAD-dependent lysine deacetylase and desuccinylase that specifically removes acetyl and succinyl groups on target proteins. Modulates the activities of several proteins which are inactive in their acylated form.</text>
</comment>
<dbReference type="EMBL" id="SETE01000003">
    <property type="protein sequence ID" value="RYM34046.1"/>
    <property type="molecule type" value="Genomic_DNA"/>
</dbReference>
<feature type="binding site" evidence="3">
    <location>
        <begin position="11"/>
        <end position="30"/>
    </location>
    <ligand>
        <name>NAD(+)</name>
        <dbReference type="ChEBI" id="CHEBI:57540"/>
    </ligand>
</feature>
<dbReference type="InterPro" id="IPR026591">
    <property type="entry name" value="Sirtuin_cat_small_dom_sf"/>
</dbReference>